<gene>
    <name evidence="7" type="ORF">JIN81_12315</name>
</gene>
<dbReference type="PANTHER" id="PTHR30250:SF11">
    <property type="entry name" value="O-ANTIGEN TRANSPORTER-RELATED"/>
    <property type="match status" value="1"/>
</dbReference>
<comment type="caution">
    <text evidence="7">The sequence shown here is derived from an EMBL/GenBank/DDBJ whole genome shotgun (WGS) entry which is preliminary data.</text>
</comment>
<accession>A0A934VG81</accession>
<keyword evidence="3 6" id="KW-0812">Transmembrane</keyword>
<sequence length="517" mass="55713">MSLIKRLRHSKAGRNLGASMFAFISTSCFGLLSIPVAVHYLDKEEIGLWASVNAMVAYLMWMDLGVGNSTGRKIADAVVAKSPAQINIWWTATQIALWALGGLTVLVGVCLTPVFVHLFNVPGHLTDDALILFIGSILCTSLNFPLRGVPGLLTAQERFHWVPICQGIAPWMQLIVFFLMLRGGHGLVSYVYGTAAAQAFAFIYYRVLIATSPIRPRLDRAGVTKAHFKELFGFSLNVAVVGFKDTFLNTLPVLILARAAGLQTVPLYTFSSRLSGMLKSLAVRINHAFLPELINLHVAGRKELFQLKHRRSLILASAVAMAGAGLVMLGNRTVVTILAGPEYYAGDEVTAWFAVLVVVATIASTYQSLLQISGNMGKSIPFAVFNVVLVVVTASLGYRFFGMTGLAAVFALQPILYGIYGLLRGARNCRYALSDFANAGMLAAVGAVVVVVIIGQFLDSSEPLGKAWQFFGKDLLLPSLSQVVCSGVLWVVATSVAWLALRKVSRTALVQEVAGSA</sequence>
<feature type="transmembrane region" description="Helical" evidence="6">
    <location>
        <begin position="406"/>
        <end position="423"/>
    </location>
</feature>
<dbReference type="PROSITE" id="PS51257">
    <property type="entry name" value="PROKAR_LIPOPROTEIN"/>
    <property type="match status" value="1"/>
</dbReference>
<dbReference type="AlphaFoldDB" id="A0A934VG81"/>
<dbReference type="InterPro" id="IPR050833">
    <property type="entry name" value="Poly_Biosynth_Transport"/>
</dbReference>
<keyword evidence="4 6" id="KW-1133">Transmembrane helix</keyword>
<dbReference type="Pfam" id="PF13440">
    <property type="entry name" value="Polysacc_synt_3"/>
    <property type="match status" value="1"/>
</dbReference>
<evidence type="ECO:0000256" key="6">
    <source>
        <dbReference type="SAM" id="Phobius"/>
    </source>
</evidence>
<evidence type="ECO:0000256" key="2">
    <source>
        <dbReference type="ARBA" id="ARBA00022475"/>
    </source>
</evidence>
<evidence type="ECO:0000256" key="4">
    <source>
        <dbReference type="ARBA" id="ARBA00022989"/>
    </source>
</evidence>
<feature type="transmembrane region" description="Helical" evidence="6">
    <location>
        <begin position="478"/>
        <end position="501"/>
    </location>
</feature>
<keyword evidence="2" id="KW-1003">Cell membrane</keyword>
<dbReference type="RefSeq" id="WP_200279934.1">
    <property type="nucleotide sequence ID" value="NZ_JAENII010000009.1"/>
</dbReference>
<evidence type="ECO:0000313" key="7">
    <source>
        <dbReference type="EMBL" id="MBK1827806.1"/>
    </source>
</evidence>
<reference evidence="7" key="1">
    <citation type="submission" date="2021-01" db="EMBL/GenBank/DDBJ databases">
        <title>Modified the classification status of verrucomicrobia.</title>
        <authorList>
            <person name="Feng X."/>
        </authorList>
    </citation>
    <scope>NUCLEOTIDE SEQUENCE</scope>
    <source>
        <strain evidence="7">KCTC 22201</strain>
    </source>
</reference>
<feature type="transmembrane region" description="Helical" evidence="6">
    <location>
        <begin position="382"/>
        <end position="400"/>
    </location>
</feature>
<feature type="transmembrane region" description="Helical" evidence="6">
    <location>
        <begin position="312"/>
        <end position="329"/>
    </location>
</feature>
<feature type="transmembrane region" description="Helical" evidence="6">
    <location>
        <begin position="95"/>
        <end position="118"/>
    </location>
</feature>
<evidence type="ECO:0000256" key="1">
    <source>
        <dbReference type="ARBA" id="ARBA00004651"/>
    </source>
</evidence>
<dbReference type="EMBL" id="JAENII010000009">
    <property type="protein sequence ID" value="MBK1827806.1"/>
    <property type="molecule type" value="Genomic_DNA"/>
</dbReference>
<proteinExistence type="predicted"/>
<comment type="subcellular location">
    <subcellularLocation>
        <location evidence="1">Cell membrane</location>
        <topology evidence="1">Multi-pass membrane protein</topology>
    </subcellularLocation>
</comment>
<evidence type="ECO:0000313" key="8">
    <source>
        <dbReference type="Proteomes" id="UP000658278"/>
    </source>
</evidence>
<evidence type="ECO:0000256" key="5">
    <source>
        <dbReference type="ARBA" id="ARBA00023136"/>
    </source>
</evidence>
<feature type="transmembrane region" description="Helical" evidence="6">
    <location>
        <begin position="130"/>
        <end position="149"/>
    </location>
</feature>
<feature type="transmembrane region" description="Helical" evidence="6">
    <location>
        <begin position="46"/>
        <end position="64"/>
    </location>
</feature>
<feature type="transmembrane region" description="Helical" evidence="6">
    <location>
        <begin position="161"/>
        <end position="181"/>
    </location>
</feature>
<dbReference type="Proteomes" id="UP000658278">
    <property type="component" value="Unassembled WGS sequence"/>
</dbReference>
<feature type="transmembrane region" description="Helical" evidence="6">
    <location>
        <begin position="187"/>
        <end position="207"/>
    </location>
</feature>
<feature type="transmembrane region" description="Helical" evidence="6">
    <location>
        <begin position="21"/>
        <end position="40"/>
    </location>
</feature>
<organism evidence="7 8">
    <name type="scientific">Haloferula rosea</name>
    <dbReference type="NCBI Taxonomy" id="490093"/>
    <lineage>
        <taxon>Bacteria</taxon>
        <taxon>Pseudomonadati</taxon>
        <taxon>Verrucomicrobiota</taxon>
        <taxon>Verrucomicrobiia</taxon>
        <taxon>Verrucomicrobiales</taxon>
        <taxon>Verrucomicrobiaceae</taxon>
        <taxon>Haloferula</taxon>
    </lineage>
</organism>
<feature type="transmembrane region" description="Helical" evidence="6">
    <location>
        <begin position="435"/>
        <end position="458"/>
    </location>
</feature>
<evidence type="ECO:0000256" key="3">
    <source>
        <dbReference type="ARBA" id="ARBA00022692"/>
    </source>
</evidence>
<dbReference type="PANTHER" id="PTHR30250">
    <property type="entry name" value="PST FAMILY PREDICTED COLANIC ACID TRANSPORTER"/>
    <property type="match status" value="1"/>
</dbReference>
<name>A0A934VG81_9BACT</name>
<keyword evidence="5 6" id="KW-0472">Membrane</keyword>
<protein>
    <submittedName>
        <fullName evidence="7">Oligosaccharide flippase family protein</fullName>
    </submittedName>
</protein>
<dbReference type="GO" id="GO:0005886">
    <property type="term" value="C:plasma membrane"/>
    <property type="evidence" value="ECO:0007669"/>
    <property type="project" value="UniProtKB-SubCell"/>
</dbReference>
<feature type="transmembrane region" description="Helical" evidence="6">
    <location>
        <begin position="349"/>
        <end position="370"/>
    </location>
</feature>
<keyword evidence="8" id="KW-1185">Reference proteome</keyword>